<evidence type="ECO:0000313" key="6">
    <source>
        <dbReference type="EMBL" id="KAK4664494.1"/>
    </source>
</evidence>
<dbReference type="SMART" id="SM00849">
    <property type="entry name" value="Lactamase_B"/>
    <property type="match status" value="1"/>
</dbReference>
<comment type="similarity">
    <text evidence="1">Belongs to the metallo-beta-lactamase superfamily. Glyoxalase II family.</text>
</comment>
<dbReference type="InterPro" id="IPR041516">
    <property type="entry name" value="LACTB2_WH"/>
</dbReference>
<dbReference type="Gene3D" id="1.10.10.10">
    <property type="entry name" value="Winged helix-like DNA-binding domain superfamily/Winged helix DNA-binding domain"/>
    <property type="match status" value="1"/>
</dbReference>
<evidence type="ECO:0000313" key="7">
    <source>
        <dbReference type="Proteomes" id="UP001326199"/>
    </source>
</evidence>
<dbReference type="RefSeq" id="XP_062764460.1">
    <property type="nucleotide sequence ID" value="XM_062913193.1"/>
</dbReference>
<dbReference type="Pfam" id="PF00753">
    <property type="entry name" value="Lactamase_B"/>
    <property type="match status" value="1"/>
</dbReference>
<comment type="caution">
    <text evidence="6">The sequence shown here is derived from an EMBL/GenBank/DDBJ whole genome shotgun (WGS) entry which is preliminary data.</text>
</comment>
<keyword evidence="7" id="KW-1185">Reference proteome</keyword>
<keyword evidence="3" id="KW-0378">Hydrolase</keyword>
<dbReference type="InterPro" id="IPR050662">
    <property type="entry name" value="Sec-metab_biosynth-thioest"/>
</dbReference>
<dbReference type="InterPro" id="IPR036388">
    <property type="entry name" value="WH-like_DNA-bd_sf"/>
</dbReference>
<dbReference type="InterPro" id="IPR047921">
    <property type="entry name" value="LACTB2-like_MBL-fold"/>
</dbReference>
<gene>
    <name evidence="6" type="ORF">QC763_506040</name>
</gene>
<dbReference type="InterPro" id="IPR036866">
    <property type="entry name" value="RibonucZ/Hydroxyglut_hydro"/>
</dbReference>
<feature type="domain" description="Metallo-beta-lactamase" evidence="5">
    <location>
        <begin position="70"/>
        <end position="241"/>
    </location>
</feature>
<evidence type="ECO:0000256" key="4">
    <source>
        <dbReference type="ARBA" id="ARBA00022833"/>
    </source>
</evidence>
<evidence type="ECO:0000256" key="2">
    <source>
        <dbReference type="ARBA" id="ARBA00022723"/>
    </source>
</evidence>
<reference evidence="6 7" key="1">
    <citation type="journal article" date="2023" name="bioRxiv">
        <title>High-quality genome assemblies of four members of thePodospora anserinaspecies complex.</title>
        <authorList>
            <person name="Ament-Velasquez S.L."/>
            <person name="Vogan A.A."/>
            <person name="Wallerman O."/>
            <person name="Hartmann F."/>
            <person name="Gautier V."/>
            <person name="Silar P."/>
            <person name="Giraud T."/>
            <person name="Johannesson H."/>
        </authorList>
    </citation>
    <scope>NUCLEOTIDE SEQUENCE [LARGE SCALE GENOMIC DNA]</scope>
    <source>
        <strain evidence="6 7">CBS 411.78</strain>
    </source>
</reference>
<dbReference type="Gene3D" id="3.60.15.10">
    <property type="entry name" value="Ribonuclease Z/Hydroxyacylglutathione hydrolase-like"/>
    <property type="match status" value="1"/>
</dbReference>
<dbReference type="PANTHER" id="PTHR23131:SF0">
    <property type="entry name" value="ENDORIBONUCLEASE LACTB2"/>
    <property type="match status" value="1"/>
</dbReference>
<evidence type="ECO:0000259" key="5">
    <source>
        <dbReference type="SMART" id="SM00849"/>
    </source>
</evidence>
<evidence type="ECO:0000256" key="3">
    <source>
        <dbReference type="ARBA" id="ARBA00022801"/>
    </source>
</evidence>
<dbReference type="Pfam" id="PF17778">
    <property type="entry name" value="WHD_BLACT"/>
    <property type="match status" value="1"/>
</dbReference>
<accession>A0ABR0H9F3</accession>
<organism evidence="6 7">
    <name type="scientific">Podospora pseudopauciseta</name>
    <dbReference type="NCBI Taxonomy" id="2093780"/>
    <lineage>
        <taxon>Eukaryota</taxon>
        <taxon>Fungi</taxon>
        <taxon>Dikarya</taxon>
        <taxon>Ascomycota</taxon>
        <taxon>Pezizomycotina</taxon>
        <taxon>Sordariomycetes</taxon>
        <taxon>Sordariomycetidae</taxon>
        <taxon>Sordariales</taxon>
        <taxon>Podosporaceae</taxon>
        <taxon>Podospora</taxon>
    </lineage>
</organism>
<name>A0ABR0H9F3_9PEZI</name>
<dbReference type="GeneID" id="87933536"/>
<dbReference type="EMBL" id="JAFFHB010000007">
    <property type="protein sequence ID" value="KAK4664494.1"/>
    <property type="molecule type" value="Genomic_DNA"/>
</dbReference>
<dbReference type="CDD" id="cd07722">
    <property type="entry name" value="LACTB2-like_MBL-fold"/>
    <property type="match status" value="1"/>
</dbReference>
<keyword evidence="4" id="KW-0862">Zinc</keyword>
<dbReference type="SUPFAM" id="SSF56281">
    <property type="entry name" value="Metallo-hydrolase/oxidoreductase"/>
    <property type="match status" value="1"/>
</dbReference>
<proteinExistence type="inferred from homology"/>
<keyword evidence="2" id="KW-0479">Metal-binding</keyword>
<sequence>MRLLPLFLRRQSHNFHNLHHLHHHHDKTHIPEPNPLFKMAQLPPLPEVTPLAPSITRILAGNPSKFTLQGTNTYLVGTGPNRILIDTGEGKPAWITALKSCLSSSGATISKCIITHWHHDHVGGIPDLLSAFPSIKIYKHRPDYHNPTNIPFLDISDGQEFEVEEGGGGARLKAVHTPGHTEDHMVLQYFPPSSSQQEQPGLFTGDNVLGHGTAVFEDLSAYLTSLAKMKSLVDGKAYPGHGPVIDQGREKIEEYIRHRQQREDQVVQQLRAYPDVAVAGGQEGSEKGWTLMGLVRVIYKDVPEALHVPAAGGVVQILKKLEREGRVRVLEERGGGEEDRWVLVGRQGVTGSGRGSAL</sequence>
<protein>
    <recommendedName>
        <fullName evidence="5">Metallo-beta-lactamase domain-containing protein</fullName>
    </recommendedName>
</protein>
<dbReference type="InterPro" id="IPR001279">
    <property type="entry name" value="Metallo-B-lactamas"/>
</dbReference>
<evidence type="ECO:0000256" key="1">
    <source>
        <dbReference type="ARBA" id="ARBA00006759"/>
    </source>
</evidence>
<dbReference type="Proteomes" id="UP001326199">
    <property type="component" value="Unassembled WGS sequence"/>
</dbReference>
<dbReference type="PANTHER" id="PTHR23131">
    <property type="entry name" value="ENDORIBONUCLEASE LACTB2"/>
    <property type="match status" value="1"/>
</dbReference>